<dbReference type="EMBL" id="MHIY01000032">
    <property type="protein sequence ID" value="OGY59144.1"/>
    <property type="molecule type" value="Genomic_DNA"/>
</dbReference>
<name>A0A1G1Z3P0_9BACT</name>
<comment type="caution">
    <text evidence="1">The sequence shown here is derived from an EMBL/GenBank/DDBJ whole genome shotgun (WGS) entry which is preliminary data.</text>
</comment>
<evidence type="ECO:0000313" key="1">
    <source>
        <dbReference type="EMBL" id="OGY59144.1"/>
    </source>
</evidence>
<reference evidence="1 2" key="1">
    <citation type="journal article" date="2016" name="Nat. Commun.">
        <title>Thousands of microbial genomes shed light on interconnected biogeochemical processes in an aquifer system.</title>
        <authorList>
            <person name="Anantharaman K."/>
            <person name="Brown C.T."/>
            <person name="Hug L.A."/>
            <person name="Sharon I."/>
            <person name="Castelle C.J."/>
            <person name="Probst A.J."/>
            <person name="Thomas B.C."/>
            <person name="Singh A."/>
            <person name="Wilkins M.J."/>
            <person name="Karaoz U."/>
            <person name="Brodie E.L."/>
            <person name="Williams K.H."/>
            <person name="Hubbard S.S."/>
            <person name="Banfield J.F."/>
        </authorList>
    </citation>
    <scope>NUCLEOTIDE SEQUENCE [LARGE SCALE GENOMIC DNA]</scope>
</reference>
<dbReference type="AlphaFoldDB" id="A0A1G1Z3P0"/>
<organism evidence="1 2">
    <name type="scientific">Candidatus Colwellbacteria bacterium RIFCSPLOWO2_01_FULL_48_10</name>
    <dbReference type="NCBI Taxonomy" id="1797690"/>
    <lineage>
        <taxon>Bacteria</taxon>
        <taxon>Candidatus Colwelliibacteriota</taxon>
    </lineage>
</organism>
<proteinExistence type="predicted"/>
<protein>
    <submittedName>
        <fullName evidence="1">Uncharacterized protein</fullName>
    </submittedName>
</protein>
<accession>A0A1G1Z3P0</accession>
<dbReference type="Proteomes" id="UP000178744">
    <property type="component" value="Unassembled WGS sequence"/>
</dbReference>
<gene>
    <name evidence="1" type="ORF">A3B23_00485</name>
</gene>
<sequence length="343" mass="39816">MADDLPLGSKSEKLSGKKYSKLPRDVQDAFDEYEFAVEVITEAKPEEAVELYKRLQGGTPLNFGEKIFAYPGKMTEFIKRRLVNRKLLKTTVGLANTRYSHYAVCAQLCLLTIKGAKEDLKLKNLEKFFREYAEFNERSPEARKIYIVIKFLEKAFLGEKETALRNRPNIVSVFNLVSDISTRGNILGKEREIGKFFRKFTKDLQKEFEKDPDDRDPALISYQSAVTQGADKIKYVNLRHEILLKKLAASSKFFQKLIYPPSPEERFRFLYEQTRKKSKSANSNEFEIFLIETKGLSRFKCKNDRGKPETFVGHIRHCLHHVDHGKFNIRNLPRAMKILEDIA</sequence>
<evidence type="ECO:0000313" key="2">
    <source>
        <dbReference type="Proteomes" id="UP000178744"/>
    </source>
</evidence>